<dbReference type="GO" id="GO:0009060">
    <property type="term" value="P:aerobic respiration"/>
    <property type="evidence" value="ECO:0007669"/>
    <property type="project" value="UniProtKB-UniRule"/>
</dbReference>
<accession>A0A7W6GF92</accession>
<dbReference type="EMBL" id="JACIDR010000002">
    <property type="protein sequence ID" value="MBB3973040.1"/>
    <property type="molecule type" value="Genomic_DNA"/>
</dbReference>
<organism evidence="7 8">
    <name type="scientific">Hansschlegelia beijingensis</name>
    <dbReference type="NCBI Taxonomy" id="1133344"/>
    <lineage>
        <taxon>Bacteria</taxon>
        <taxon>Pseudomonadati</taxon>
        <taxon>Pseudomonadota</taxon>
        <taxon>Alphaproteobacteria</taxon>
        <taxon>Hyphomicrobiales</taxon>
        <taxon>Methylopilaceae</taxon>
        <taxon>Hansschlegelia</taxon>
    </lineage>
</organism>
<dbReference type="NCBIfam" id="TIGR01934">
    <property type="entry name" value="MenG_MenH_UbiE"/>
    <property type="match status" value="1"/>
</dbReference>
<dbReference type="GO" id="GO:0009234">
    <property type="term" value="P:menaquinone biosynthetic process"/>
    <property type="evidence" value="ECO:0007669"/>
    <property type="project" value="UniProtKB-UniRule"/>
</dbReference>
<name>A0A7W6GF92_9HYPH</name>
<dbReference type="Gene3D" id="3.40.50.150">
    <property type="entry name" value="Vaccinia Virus protein VP39"/>
    <property type="match status" value="1"/>
</dbReference>
<keyword evidence="1 6" id="KW-0474">Menaquinone biosynthesis</keyword>
<dbReference type="CDD" id="cd02440">
    <property type="entry name" value="AdoMet_MTases"/>
    <property type="match status" value="1"/>
</dbReference>
<keyword evidence="3 6" id="KW-0808">Transferase</keyword>
<evidence type="ECO:0000256" key="1">
    <source>
        <dbReference type="ARBA" id="ARBA00022428"/>
    </source>
</evidence>
<dbReference type="SUPFAM" id="SSF53335">
    <property type="entry name" value="S-adenosyl-L-methionine-dependent methyltransferases"/>
    <property type="match status" value="1"/>
</dbReference>
<comment type="function">
    <text evidence="6">Methyltransferase required for the conversion of demethylmenaquinol (DMKH2) to menaquinol (MKH2) and the conversion of 2-polyprenyl-6-methoxy-1,4-benzoquinol (DDMQH2) to 2-polyprenyl-3-methyl-6-methoxy-1,4-benzoquinol (DMQH2).</text>
</comment>
<protein>
    <recommendedName>
        <fullName evidence="6">Ubiquinone/menaquinone biosynthesis C-methyltransferase UbiE</fullName>
        <ecNumber evidence="6">2.1.1.163</ecNumber>
        <ecNumber evidence="6">2.1.1.201</ecNumber>
    </recommendedName>
    <alternativeName>
        <fullName evidence="6">2-methoxy-6-polyprenyl-1,4-benzoquinol methylase</fullName>
    </alternativeName>
    <alternativeName>
        <fullName evidence="6">Demethylmenaquinone methyltransferase</fullName>
    </alternativeName>
</protein>
<dbReference type="RefSeq" id="WP_183394902.1">
    <property type="nucleotide sequence ID" value="NZ_JACIDR010000002.1"/>
</dbReference>
<keyword evidence="8" id="KW-1185">Reference proteome</keyword>
<dbReference type="Proteomes" id="UP000528964">
    <property type="component" value="Unassembled WGS sequence"/>
</dbReference>
<dbReference type="EC" id="2.1.1.163" evidence="6"/>
<dbReference type="UniPathway" id="UPA00079">
    <property type="reaction ID" value="UER00169"/>
</dbReference>
<dbReference type="PROSITE" id="PS01183">
    <property type="entry name" value="UBIE_1"/>
    <property type="match status" value="1"/>
</dbReference>
<comment type="catalytic activity">
    <reaction evidence="6">
        <text>a 2-demethylmenaquinol + S-adenosyl-L-methionine = a menaquinol + S-adenosyl-L-homocysteine + H(+)</text>
        <dbReference type="Rhea" id="RHEA:42640"/>
        <dbReference type="Rhea" id="RHEA-COMP:9539"/>
        <dbReference type="Rhea" id="RHEA-COMP:9563"/>
        <dbReference type="ChEBI" id="CHEBI:15378"/>
        <dbReference type="ChEBI" id="CHEBI:18151"/>
        <dbReference type="ChEBI" id="CHEBI:55437"/>
        <dbReference type="ChEBI" id="CHEBI:57856"/>
        <dbReference type="ChEBI" id="CHEBI:59789"/>
        <dbReference type="EC" id="2.1.1.163"/>
    </reaction>
</comment>
<feature type="binding site" evidence="6">
    <location>
        <position position="102"/>
    </location>
    <ligand>
        <name>S-adenosyl-L-methionine</name>
        <dbReference type="ChEBI" id="CHEBI:59789"/>
    </ligand>
</feature>
<dbReference type="NCBIfam" id="NF001242">
    <property type="entry name" value="PRK00216.1-3"/>
    <property type="match status" value="1"/>
</dbReference>
<dbReference type="PROSITE" id="PS51608">
    <property type="entry name" value="SAM_MT_UBIE"/>
    <property type="match status" value="1"/>
</dbReference>
<comment type="pathway">
    <text evidence="6">Cofactor biosynthesis; ubiquinone biosynthesis.</text>
</comment>
<sequence>MDRQHGPDAGTDTHFGFTDVPLSEKQGLVDDVFHKVASRYDLMNDLMSGGLHRAWKSVMTTSIGLPRGPRRFDLLDVAGGTGDIAFRAIDAGGAGVAVTVLDINGAMLEVGAARAAKKRLSDRVTFIQGNAEDLPFPDRSFDAVTIAFGIRNVPRVPLALKEMRRVLKPGGRLLVLEFSKVDVPGFDRIYDAFSFRVIPQLGRMVAGDAEPYRYLVESIRKFPDAETFADMMREAGFEQVAATPMTGGVAALHVGFRI</sequence>
<feature type="binding site" evidence="6">
    <location>
        <begin position="130"/>
        <end position="131"/>
    </location>
    <ligand>
        <name>S-adenosyl-L-methionine</name>
        <dbReference type="ChEBI" id="CHEBI:59789"/>
    </ligand>
</feature>
<dbReference type="InterPro" id="IPR029063">
    <property type="entry name" value="SAM-dependent_MTases_sf"/>
</dbReference>
<evidence type="ECO:0000256" key="2">
    <source>
        <dbReference type="ARBA" id="ARBA00022603"/>
    </source>
</evidence>
<comment type="pathway">
    <text evidence="6">Quinol/quinone metabolism; menaquinone biosynthesis; menaquinol from 1,4-dihydroxy-2-naphthoate: step 2/2.</text>
</comment>
<dbReference type="PROSITE" id="PS01184">
    <property type="entry name" value="UBIE_2"/>
    <property type="match status" value="1"/>
</dbReference>
<comment type="caution">
    <text evidence="6">Lacks conserved residue(s) required for the propagation of feature annotation.</text>
</comment>
<keyword evidence="2 6" id="KW-0489">Methyltransferase</keyword>
<dbReference type="Pfam" id="PF01209">
    <property type="entry name" value="Ubie_methyltran"/>
    <property type="match status" value="1"/>
</dbReference>
<reference evidence="7 8" key="1">
    <citation type="submission" date="2020-08" db="EMBL/GenBank/DDBJ databases">
        <title>Genomic Encyclopedia of Type Strains, Phase IV (KMG-IV): sequencing the most valuable type-strain genomes for metagenomic binning, comparative biology and taxonomic classification.</title>
        <authorList>
            <person name="Goeker M."/>
        </authorList>
    </citation>
    <scope>NUCLEOTIDE SEQUENCE [LARGE SCALE GENOMIC DNA]</scope>
    <source>
        <strain evidence="7 8">DSM 25481</strain>
    </source>
</reference>
<dbReference type="InterPro" id="IPR004033">
    <property type="entry name" value="UbiE/COQ5_MeTrFase"/>
</dbReference>
<evidence type="ECO:0000313" key="7">
    <source>
        <dbReference type="EMBL" id="MBB3973040.1"/>
    </source>
</evidence>
<dbReference type="UniPathway" id="UPA00232"/>
<evidence type="ECO:0000256" key="4">
    <source>
        <dbReference type="ARBA" id="ARBA00022688"/>
    </source>
</evidence>
<evidence type="ECO:0000313" key="8">
    <source>
        <dbReference type="Proteomes" id="UP000528964"/>
    </source>
</evidence>
<keyword evidence="4 6" id="KW-0831">Ubiquinone biosynthesis</keyword>
<dbReference type="HAMAP" id="MF_01813">
    <property type="entry name" value="MenG_UbiE_methyltr"/>
    <property type="match status" value="1"/>
</dbReference>
<gene>
    <name evidence="6" type="primary">ubiE</name>
    <name evidence="7" type="ORF">GGR24_001697</name>
</gene>
<dbReference type="PANTHER" id="PTHR43591">
    <property type="entry name" value="METHYLTRANSFERASE"/>
    <property type="match status" value="1"/>
</dbReference>
<dbReference type="GO" id="GO:0043770">
    <property type="term" value="F:demethylmenaquinone methyltransferase activity"/>
    <property type="evidence" value="ECO:0007669"/>
    <property type="project" value="UniProtKB-UniRule"/>
</dbReference>
<dbReference type="GO" id="GO:0032259">
    <property type="term" value="P:methylation"/>
    <property type="evidence" value="ECO:0007669"/>
    <property type="project" value="UniProtKB-KW"/>
</dbReference>
<comment type="caution">
    <text evidence="7">The sequence shown here is derived from an EMBL/GenBank/DDBJ whole genome shotgun (WGS) entry which is preliminary data.</text>
</comment>
<dbReference type="PANTHER" id="PTHR43591:SF24">
    <property type="entry name" value="2-METHOXY-6-POLYPRENYL-1,4-BENZOQUINOL METHYLASE, MITOCHONDRIAL"/>
    <property type="match status" value="1"/>
</dbReference>
<feature type="binding site" evidence="6">
    <location>
        <position position="81"/>
    </location>
    <ligand>
        <name>S-adenosyl-L-methionine</name>
        <dbReference type="ChEBI" id="CHEBI:59789"/>
    </ligand>
</feature>
<dbReference type="GO" id="GO:0008425">
    <property type="term" value="F:2-methoxy-6-polyprenyl-1,4-benzoquinol methyltransferase activity"/>
    <property type="evidence" value="ECO:0007669"/>
    <property type="project" value="UniProtKB-UniRule"/>
</dbReference>
<proteinExistence type="inferred from homology"/>
<dbReference type="InterPro" id="IPR023576">
    <property type="entry name" value="UbiE/COQ5_MeTrFase_CS"/>
</dbReference>
<comment type="catalytic activity">
    <reaction evidence="6">
        <text>a 2-methoxy-6-(all-trans-polyprenyl)benzene-1,4-diol + S-adenosyl-L-methionine = a 5-methoxy-2-methyl-3-(all-trans-polyprenyl)benzene-1,4-diol + S-adenosyl-L-homocysteine + H(+)</text>
        <dbReference type="Rhea" id="RHEA:28286"/>
        <dbReference type="Rhea" id="RHEA-COMP:10858"/>
        <dbReference type="Rhea" id="RHEA-COMP:10859"/>
        <dbReference type="ChEBI" id="CHEBI:15378"/>
        <dbReference type="ChEBI" id="CHEBI:57856"/>
        <dbReference type="ChEBI" id="CHEBI:59789"/>
        <dbReference type="ChEBI" id="CHEBI:84166"/>
        <dbReference type="ChEBI" id="CHEBI:84167"/>
        <dbReference type="EC" id="2.1.1.201"/>
    </reaction>
</comment>
<evidence type="ECO:0000256" key="5">
    <source>
        <dbReference type="ARBA" id="ARBA00022691"/>
    </source>
</evidence>
<dbReference type="AlphaFoldDB" id="A0A7W6GF92"/>
<evidence type="ECO:0000256" key="6">
    <source>
        <dbReference type="HAMAP-Rule" id="MF_01813"/>
    </source>
</evidence>
<comment type="similarity">
    <text evidence="6">Belongs to the class I-like SAM-binding methyltransferase superfamily. MenG/UbiE family.</text>
</comment>
<evidence type="ECO:0000256" key="3">
    <source>
        <dbReference type="ARBA" id="ARBA00022679"/>
    </source>
</evidence>
<dbReference type="EC" id="2.1.1.201" evidence="6"/>
<keyword evidence="5 6" id="KW-0949">S-adenosyl-L-methionine</keyword>